<sequence length="48" mass="5142">MLAVVVLTISGSSSDVVANEEVKTFKSDNSNYDLLVVNKKKKGVTQQG</sequence>
<evidence type="ECO:0000313" key="1">
    <source>
        <dbReference type="EMBL" id="MDT0558953.1"/>
    </source>
</evidence>
<keyword evidence="2" id="KW-1185">Reference proteome</keyword>
<dbReference type="EMBL" id="JAVRIA010000005">
    <property type="protein sequence ID" value="MDT0558953.1"/>
    <property type="molecule type" value="Genomic_DNA"/>
</dbReference>
<dbReference type="Proteomes" id="UP001259492">
    <property type="component" value="Unassembled WGS sequence"/>
</dbReference>
<protein>
    <submittedName>
        <fullName evidence="1">Uncharacterized protein</fullName>
    </submittedName>
</protein>
<organism evidence="1 2">
    <name type="scientific">Microcosmobacter mediterraneus</name>
    <dbReference type="NCBI Taxonomy" id="3075607"/>
    <lineage>
        <taxon>Bacteria</taxon>
        <taxon>Pseudomonadati</taxon>
        <taxon>Bacteroidota</taxon>
        <taxon>Flavobacteriia</taxon>
        <taxon>Flavobacteriales</taxon>
        <taxon>Flavobacteriaceae</taxon>
        <taxon>Microcosmobacter</taxon>
    </lineage>
</organism>
<dbReference type="RefSeq" id="WP_311427718.1">
    <property type="nucleotide sequence ID" value="NZ_JAVRIA010000005.1"/>
</dbReference>
<evidence type="ECO:0000313" key="2">
    <source>
        <dbReference type="Proteomes" id="UP001259492"/>
    </source>
</evidence>
<comment type="caution">
    <text evidence="1">The sequence shown here is derived from an EMBL/GenBank/DDBJ whole genome shotgun (WGS) entry which is preliminary data.</text>
</comment>
<name>A0ABU2YLB0_9FLAO</name>
<proteinExistence type="predicted"/>
<reference evidence="1 2" key="1">
    <citation type="submission" date="2023-09" db="EMBL/GenBank/DDBJ databases">
        <authorList>
            <person name="Rey-Velasco X."/>
        </authorList>
    </citation>
    <scope>NUCLEOTIDE SEQUENCE [LARGE SCALE GENOMIC DNA]</scope>
    <source>
        <strain evidence="1 2">W332</strain>
    </source>
</reference>
<gene>
    <name evidence="1" type="ORF">RM697_09860</name>
</gene>
<accession>A0ABU2YLB0</accession>